<reference evidence="1" key="1">
    <citation type="submission" date="2022-10" db="EMBL/GenBank/DDBJ databases">
        <title>Chitiniphilus purpureus sp. nov., a novel chitin-degrading bacterium isolated from crawfish pond sediment.</title>
        <authorList>
            <person name="Li K."/>
        </authorList>
    </citation>
    <scope>NUCLEOTIDE SEQUENCE</scope>
    <source>
        <strain evidence="1">CD1</strain>
    </source>
</reference>
<protein>
    <submittedName>
        <fullName evidence="1">Uncharacterized protein</fullName>
    </submittedName>
</protein>
<name>A0ABY6DI76_9NEIS</name>
<accession>A0ABY6DI76</accession>
<dbReference type="RefSeq" id="WP_263123353.1">
    <property type="nucleotide sequence ID" value="NZ_CP106753.1"/>
</dbReference>
<dbReference type="Proteomes" id="UP001061302">
    <property type="component" value="Chromosome"/>
</dbReference>
<dbReference type="EMBL" id="CP106753">
    <property type="protein sequence ID" value="UXY14054.1"/>
    <property type="molecule type" value="Genomic_DNA"/>
</dbReference>
<proteinExistence type="predicted"/>
<sequence>MQDSINWKGVAAGALGTAVTAGIGVIGSSAQAAQTAAFEAAWGSGGISGPFGSSMAPSFNALGGVASAMGVTNSTMGMLLNGMVGNMAMQGANGLTGIQEKFSWRSMATAAITAPVGSRVGEFANNTAGRFGDVIGHTAGRLAQGVVGNLVQRQGKLPWASVAADAFGTSLGDELVGALARNTRVAGVAEPKPEVEAFTLTNGVGEQARVENSMSLPSDWSIAADASEAIGVMSDAGLGNPVASDEMVLRISASDAEAEDDATAEARTLAYRRELEANVRIYRLIEDPPIAGRNLLQQDKVHTAQLAESLNKKSASFQAMMGWDAWTDSQAIGSKLSGGIERFRKEMKAGWVANQMATYNEAMRNQPRASIPSGPLRSELEQETAVRMAAIDNARSSPFAAALIGPGYLLDGERGAYFASTVGAALDGLAMSRAGFQMPKAPRFESGVLASTRIRPGTTVANTAGPRFSLKLDTSSGLKTWVSPEGLRYGPDRDPTIGNRVKHVLLHTEDDVTKSQQGVFSIPRNEILPLTDSAFAKIKIGSSDVVSHAPITLKSGVVRQVHEVEMGQTIGWFGGKKGAAAGNPDVTRLRLVIDNGNNVVSSFPVQ</sequence>
<evidence type="ECO:0000313" key="2">
    <source>
        <dbReference type="Proteomes" id="UP001061302"/>
    </source>
</evidence>
<keyword evidence="2" id="KW-1185">Reference proteome</keyword>
<gene>
    <name evidence="1" type="ORF">N8I74_12050</name>
</gene>
<evidence type="ECO:0000313" key="1">
    <source>
        <dbReference type="EMBL" id="UXY14054.1"/>
    </source>
</evidence>
<organism evidence="1 2">
    <name type="scientific">Chitiniphilus purpureus</name>
    <dbReference type="NCBI Taxonomy" id="2981137"/>
    <lineage>
        <taxon>Bacteria</taxon>
        <taxon>Pseudomonadati</taxon>
        <taxon>Pseudomonadota</taxon>
        <taxon>Betaproteobacteria</taxon>
        <taxon>Neisseriales</taxon>
        <taxon>Chitinibacteraceae</taxon>
        <taxon>Chitiniphilus</taxon>
    </lineage>
</organism>